<dbReference type="GO" id="GO:0016020">
    <property type="term" value="C:membrane"/>
    <property type="evidence" value="ECO:0007669"/>
    <property type="project" value="InterPro"/>
</dbReference>
<evidence type="ECO:0000313" key="10">
    <source>
        <dbReference type="Proteomes" id="UP000011668"/>
    </source>
</evidence>
<evidence type="ECO:0000259" key="8">
    <source>
        <dbReference type="PROSITE" id="PS50929"/>
    </source>
</evidence>
<dbReference type="Gene3D" id="3.40.50.300">
    <property type="entry name" value="P-loop containing nucleotide triphosphate hydrolases"/>
    <property type="match status" value="1"/>
</dbReference>
<dbReference type="OrthoDB" id="6500128at2759"/>
<evidence type="ECO:0000256" key="6">
    <source>
        <dbReference type="ARBA" id="ARBA00023136"/>
    </source>
</evidence>
<dbReference type="InterPro" id="IPR038729">
    <property type="entry name" value="Rad50/SbcC_AAA"/>
</dbReference>
<dbReference type="SUPFAM" id="SSF52540">
    <property type="entry name" value="P-loop containing nucleoside triphosphate hydrolases"/>
    <property type="match status" value="1"/>
</dbReference>
<keyword evidence="6 7" id="KW-0472">Membrane</keyword>
<dbReference type="AlphaFoldDB" id="L8X8B3"/>
<dbReference type="InterPro" id="IPR050173">
    <property type="entry name" value="ABC_transporter_C-like"/>
</dbReference>
<dbReference type="GO" id="GO:0003677">
    <property type="term" value="F:DNA binding"/>
    <property type="evidence" value="ECO:0007669"/>
    <property type="project" value="UniProtKB-ARBA"/>
</dbReference>
<dbReference type="InterPro" id="IPR027417">
    <property type="entry name" value="P-loop_NTPase"/>
</dbReference>
<name>L8X8B3_THACA</name>
<protein>
    <submittedName>
        <fullName evidence="9">Multidrug resistance-associated ABC transporter</fullName>
    </submittedName>
</protein>
<dbReference type="SUPFAM" id="SSF90123">
    <property type="entry name" value="ABC transporter transmembrane region"/>
    <property type="match status" value="1"/>
</dbReference>
<evidence type="ECO:0000256" key="3">
    <source>
        <dbReference type="ARBA" id="ARBA00022741"/>
    </source>
</evidence>
<evidence type="ECO:0000313" key="9">
    <source>
        <dbReference type="EMBL" id="ELU44884.1"/>
    </source>
</evidence>
<keyword evidence="1" id="KW-0813">Transport</keyword>
<feature type="transmembrane region" description="Helical" evidence="7">
    <location>
        <begin position="12"/>
        <end position="40"/>
    </location>
</feature>
<sequence length="334" mass="38168">MVYGPVQILSSIFFLYNILGWSAVIGMGFMVLSFPVTGILARLVNDVQTKRMRKTDERVQAISESVLLLSIIRMVKLFGWEKKVLARVEERREIELEYYKKKQWIGQVGQDIKYTHPAFIFGSFTDWQCSHVLPLIVMALTFACHTLWFEKPLTASIVFASIAVFDIMRNQLQILSWQIPLSVQGKVSIDRIDEFLYQTELLDTYTKNMSDLVEADVLRQDAIGFNNATFEWSRQAPGMPAPSRRNFRLHIDQELLFHRGKINMVVGPTGSGKTSLLMALLGEMHFVPSAPDSWFSLPRQGGIAYAAQEAWVQNETIRVSKLLKNHDPVSDCWC</sequence>
<dbReference type="GO" id="GO:0006302">
    <property type="term" value="P:double-strand break repair"/>
    <property type="evidence" value="ECO:0007669"/>
    <property type="project" value="InterPro"/>
</dbReference>
<dbReference type="GO" id="GO:0005524">
    <property type="term" value="F:ATP binding"/>
    <property type="evidence" value="ECO:0007669"/>
    <property type="project" value="UniProtKB-KW"/>
</dbReference>
<dbReference type="Proteomes" id="UP000011668">
    <property type="component" value="Unassembled WGS sequence"/>
</dbReference>
<dbReference type="PANTHER" id="PTHR24223:SF356">
    <property type="entry name" value="ATP-BINDING CASSETTE TRANSPORTER ABC4"/>
    <property type="match status" value="1"/>
</dbReference>
<keyword evidence="2 7" id="KW-0812">Transmembrane</keyword>
<gene>
    <name evidence="9" type="ORF">AG1IA_01086</name>
</gene>
<dbReference type="EMBL" id="AFRT01000252">
    <property type="protein sequence ID" value="ELU44884.1"/>
    <property type="molecule type" value="Genomic_DNA"/>
</dbReference>
<dbReference type="PANTHER" id="PTHR24223">
    <property type="entry name" value="ATP-BINDING CASSETTE SUB-FAMILY C"/>
    <property type="match status" value="1"/>
</dbReference>
<keyword evidence="10" id="KW-1185">Reference proteome</keyword>
<evidence type="ECO:0000256" key="2">
    <source>
        <dbReference type="ARBA" id="ARBA00022692"/>
    </source>
</evidence>
<evidence type="ECO:0000256" key="7">
    <source>
        <dbReference type="SAM" id="Phobius"/>
    </source>
</evidence>
<dbReference type="PROSITE" id="PS50929">
    <property type="entry name" value="ABC_TM1F"/>
    <property type="match status" value="1"/>
</dbReference>
<keyword evidence="5 7" id="KW-1133">Transmembrane helix</keyword>
<dbReference type="STRING" id="983506.L8X8B3"/>
<reference evidence="9 10" key="1">
    <citation type="journal article" date="2013" name="Nat. Commun.">
        <title>The evolution and pathogenic mechanisms of the rice sheath blight pathogen.</title>
        <authorList>
            <person name="Zheng A."/>
            <person name="Lin R."/>
            <person name="Xu L."/>
            <person name="Qin P."/>
            <person name="Tang C."/>
            <person name="Ai P."/>
            <person name="Zhang D."/>
            <person name="Liu Y."/>
            <person name="Sun Z."/>
            <person name="Feng H."/>
            <person name="Wang Y."/>
            <person name="Chen Y."/>
            <person name="Liang X."/>
            <person name="Fu R."/>
            <person name="Li Q."/>
            <person name="Zhang J."/>
            <person name="Yu X."/>
            <person name="Xie Z."/>
            <person name="Ding L."/>
            <person name="Guan P."/>
            <person name="Tang J."/>
            <person name="Liang Y."/>
            <person name="Wang S."/>
            <person name="Deng Q."/>
            <person name="Li S."/>
            <person name="Zhu J."/>
            <person name="Wang L."/>
            <person name="Liu H."/>
            <person name="Li P."/>
        </authorList>
    </citation>
    <scope>NUCLEOTIDE SEQUENCE [LARGE SCALE GENOMIC DNA]</scope>
    <source>
        <strain evidence="10">AG-1 IA</strain>
    </source>
</reference>
<dbReference type="InterPro" id="IPR036640">
    <property type="entry name" value="ABC1_TM_sf"/>
</dbReference>
<dbReference type="GO" id="GO:0140359">
    <property type="term" value="F:ABC-type transporter activity"/>
    <property type="evidence" value="ECO:0007669"/>
    <property type="project" value="InterPro"/>
</dbReference>
<evidence type="ECO:0000256" key="5">
    <source>
        <dbReference type="ARBA" id="ARBA00022989"/>
    </source>
</evidence>
<comment type="caution">
    <text evidence="9">The sequence shown here is derived from an EMBL/GenBank/DDBJ whole genome shotgun (WGS) entry which is preliminary data.</text>
</comment>
<dbReference type="Gene3D" id="1.20.1560.10">
    <property type="entry name" value="ABC transporter type 1, transmembrane domain"/>
    <property type="match status" value="1"/>
</dbReference>
<dbReference type="Pfam" id="PF13476">
    <property type="entry name" value="AAA_23"/>
    <property type="match status" value="1"/>
</dbReference>
<dbReference type="HOGENOM" id="CLU_832034_0_0_1"/>
<keyword evidence="3" id="KW-0547">Nucleotide-binding</keyword>
<accession>L8X8B3</accession>
<dbReference type="InterPro" id="IPR011527">
    <property type="entry name" value="ABC1_TM_dom"/>
</dbReference>
<evidence type="ECO:0000256" key="1">
    <source>
        <dbReference type="ARBA" id="ARBA00022448"/>
    </source>
</evidence>
<dbReference type="CDD" id="cd18596">
    <property type="entry name" value="ABC_6TM_VMR1_D1_like"/>
    <property type="match status" value="1"/>
</dbReference>
<keyword evidence="4" id="KW-0067">ATP-binding</keyword>
<feature type="domain" description="ABC transmembrane type-1" evidence="8">
    <location>
        <begin position="1"/>
        <end position="105"/>
    </location>
</feature>
<evidence type="ECO:0000256" key="4">
    <source>
        <dbReference type="ARBA" id="ARBA00022840"/>
    </source>
</evidence>
<organism evidence="9 10">
    <name type="scientific">Thanatephorus cucumeris (strain AG1-IA)</name>
    <name type="common">Rice sheath blight fungus</name>
    <name type="synonym">Rhizoctonia solani</name>
    <dbReference type="NCBI Taxonomy" id="983506"/>
    <lineage>
        <taxon>Eukaryota</taxon>
        <taxon>Fungi</taxon>
        <taxon>Dikarya</taxon>
        <taxon>Basidiomycota</taxon>
        <taxon>Agaricomycotina</taxon>
        <taxon>Agaricomycetes</taxon>
        <taxon>Cantharellales</taxon>
        <taxon>Ceratobasidiaceae</taxon>
        <taxon>Rhizoctonia</taxon>
        <taxon>Rhizoctonia solani AG-1</taxon>
    </lineage>
</organism>
<dbReference type="Pfam" id="PF00664">
    <property type="entry name" value="ABC_membrane"/>
    <property type="match status" value="1"/>
</dbReference>
<dbReference type="GO" id="GO:0016887">
    <property type="term" value="F:ATP hydrolysis activity"/>
    <property type="evidence" value="ECO:0007669"/>
    <property type="project" value="InterPro"/>
</dbReference>
<proteinExistence type="predicted"/>